<dbReference type="PANTHER" id="PTHR42788:SF2">
    <property type="entry name" value="ABC TRANSPORTER ATP-BINDING PROTEIN"/>
    <property type="match status" value="1"/>
</dbReference>
<organism evidence="5 6">
    <name type="scientific">Salisediminibacterium beveridgei</name>
    <dbReference type="NCBI Taxonomy" id="632773"/>
    <lineage>
        <taxon>Bacteria</taxon>
        <taxon>Bacillati</taxon>
        <taxon>Bacillota</taxon>
        <taxon>Bacilli</taxon>
        <taxon>Bacillales</taxon>
        <taxon>Bacillaceae</taxon>
        <taxon>Salisediminibacterium</taxon>
    </lineage>
</organism>
<keyword evidence="6" id="KW-1185">Reference proteome</keyword>
<dbReference type="InterPro" id="IPR050166">
    <property type="entry name" value="ABC_transporter_ATP-bind"/>
</dbReference>
<dbReference type="KEGG" id="bbev:BBEV_2124"/>
<dbReference type="Gene3D" id="3.40.50.300">
    <property type="entry name" value="P-loop containing nucleotide triphosphate hydrolases"/>
    <property type="match status" value="1"/>
</dbReference>
<dbReference type="Proteomes" id="UP000094463">
    <property type="component" value="Chromosome"/>
</dbReference>
<evidence type="ECO:0000313" key="6">
    <source>
        <dbReference type="Proteomes" id="UP000094463"/>
    </source>
</evidence>
<keyword evidence="3" id="KW-0067">ATP-binding</keyword>
<sequence>MAELTFEDVSFAYGGSSVFTSFNLSVQKGEFVTVLGPSGVGKSTLFRLIAGLENPHGGRILLRDRETTNRLGKIGYMPQQDLLLPWRTILENGLLPLEIQGIQRKEAKKQVMAYIEKFGLAGTEHQFPHELSGGMRQRVSFLRAYLGGNDVILLDEPFSALDSFTRFAMQEWLLAQWRDVEKTIVFITHDIEEAVFLSDRILLMNDCPVSGVCESVEVNLPRPRVDEQRSTEAFMALKQELLRKIRGGRSVW</sequence>
<evidence type="ECO:0000256" key="2">
    <source>
        <dbReference type="ARBA" id="ARBA00022741"/>
    </source>
</evidence>
<accession>A0A1D7QWU7</accession>
<dbReference type="InterPro" id="IPR027417">
    <property type="entry name" value="P-loop_NTPase"/>
</dbReference>
<dbReference type="GO" id="GO:0005524">
    <property type="term" value="F:ATP binding"/>
    <property type="evidence" value="ECO:0007669"/>
    <property type="project" value="UniProtKB-KW"/>
</dbReference>
<name>A0A1D7QWU7_9BACI</name>
<dbReference type="CDD" id="cd03293">
    <property type="entry name" value="ABC_NrtD_SsuB_transporters"/>
    <property type="match status" value="1"/>
</dbReference>
<keyword evidence="1" id="KW-0813">Transport</keyword>
<dbReference type="SMART" id="SM00382">
    <property type="entry name" value="AAA"/>
    <property type="match status" value="1"/>
</dbReference>
<feature type="domain" description="ABC transporter" evidence="4">
    <location>
        <begin position="4"/>
        <end position="231"/>
    </location>
</feature>
<dbReference type="OrthoDB" id="9802264at2"/>
<dbReference type="PROSITE" id="PS50893">
    <property type="entry name" value="ABC_TRANSPORTER_2"/>
    <property type="match status" value="1"/>
</dbReference>
<dbReference type="Pfam" id="PF00005">
    <property type="entry name" value="ABC_tran"/>
    <property type="match status" value="1"/>
</dbReference>
<dbReference type="PROSITE" id="PS00211">
    <property type="entry name" value="ABC_TRANSPORTER_1"/>
    <property type="match status" value="1"/>
</dbReference>
<evidence type="ECO:0000313" key="5">
    <source>
        <dbReference type="EMBL" id="AOM83482.1"/>
    </source>
</evidence>
<dbReference type="SUPFAM" id="SSF52540">
    <property type="entry name" value="P-loop containing nucleoside triphosphate hydrolases"/>
    <property type="match status" value="1"/>
</dbReference>
<dbReference type="PANTHER" id="PTHR42788">
    <property type="entry name" value="TAURINE IMPORT ATP-BINDING PROTEIN-RELATED"/>
    <property type="match status" value="1"/>
</dbReference>
<evidence type="ECO:0000256" key="3">
    <source>
        <dbReference type="ARBA" id="ARBA00022840"/>
    </source>
</evidence>
<dbReference type="PATRIC" id="fig|632773.3.peg.2239"/>
<dbReference type="InterPro" id="IPR003439">
    <property type="entry name" value="ABC_transporter-like_ATP-bd"/>
</dbReference>
<dbReference type="InterPro" id="IPR017871">
    <property type="entry name" value="ABC_transporter-like_CS"/>
</dbReference>
<reference evidence="5 6" key="1">
    <citation type="submission" date="2015-08" db="EMBL/GenBank/DDBJ databases">
        <title>The complete genome sequence of Bacillus beveridgei MLTeJB.</title>
        <authorList>
            <person name="Hanson T.E."/>
            <person name="Mesa C."/>
            <person name="Basesman S.M."/>
            <person name="Oremland R.S."/>
        </authorList>
    </citation>
    <scope>NUCLEOTIDE SEQUENCE [LARGE SCALE GENOMIC DNA]</scope>
    <source>
        <strain evidence="5 6">MLTeJB</strain>
    </source>
</reference>
<keyword evidence="2" id="KW-0547">Nucleotide-binding</keyword>
<proteinExistence type="predicted"/>
<protein>
    <submittedName>
        <fullName evidence="5">Hydroxymethylpyrimidine ABC transporter, ATPase component</fullName>
    </submittedName>
</protein>
<dbReference type="InterPro" id="IPR003593">
    <property type="entry name" value="AAA+_ATPase"/>
</dbReference>
<dbReference type="AlphaFoldDB" id="A0A1D7QWU7"/>
<evidence type="ECO:0000259" key="4">
    <source>
        <dbReference type="PROSITE" id="PS50893"/>
    </source>
</evidence>
<dbReference type="EMBL" id="CP012502">
    <property type="protein sequence ID" value="AOM83482.1"/>
    <property type="molecule type" value="Genomic_DNA"/>
</dbReference>
<dbReference type="RefSeq" id="WP_069365458.1">
    <property type="nucleotide sequence ID" value="NZ_CP012502.1"/>
</dbReference>
<evidence type="ECO:0000256" key="1">
    <source>
        <dbReference type="ARBA" id="ARBA00022448"/>
    </source>
</evidence>
<gene>
    <name evidence="5" type="ORF">BBEV_2124</name>
</gene>
<dbReference type="STRING" id="632773.BBEV_2124"/>
<dbReference type="GO" id="GO:0016887">
    <property type="term" value="F:ATP hydrolysis activity"/>
    <property type="evidence" value="ECO:0007669"/>
    <property type="project" value="InterPro"/>
</dbReference>